<protein>
    <submittedName>
        <fullName evidence="4">SPOR domain-containing protein</fullName>
    </submittedName>
</protein>
<sequence>MDSKNKISISFRDKAKNEDPFKRGKEEQAASAEPESENDWDRPKKPKVYTLPIKKKARGRSPIKSIMISSITALLISFGLGFMLLRMFVSLTDETAEGQGQSAVPATEQTQGSEAVTVGTSSLEGYVVQAGVFSTEDKANEWKMKLTASSVSSIIWQRDGQYYLFVGSASTESGAEQIAADLDTRDIETYVKPWTILTEETSLKGAEAEIAGEMGEYIQQHSLDQLSEERKQEYIATLQKEDPESPFLSAFQSWETSDRQSMNWLFTAKAMEETTK</sequence>
<organism evidence="4 5">
    <name type="scientific">Halobacillus salinus</name>
    <dbReference type="NCBI Taxonomy" id="192814"/>
    <lineage>
        <taxon>Bacteria</taxon>
        <taxon>Bacillati</taxon>
        <taxon>Bacillota</taxon>
        <taxon>Bacilli</taxon>
        <taxon>Bacillales</taxon>
        <taxon>Bacillaceae</taxon>
        <taxon>Halobacillus</taxon>
    </lineage>
</organism>
<keyword evidence="2" id="KW-0472">Membrane</keyword>
<evidence type="ECO:0000259" key="3">
    <source>
        <dbReference type="PROSITE" id="PS51724"/>
    </source>
</evidence>
<comment type="caution">
    <text evidence="4">The sequence shown here is derived from an EMBL/GenBank/DDBJ whole genome shotgun (WGS) entry which is preliminary data.</text>
</comment>
<feature type="compositionally biased region" description="Basic and acidic residues" evidence="1">
    <location>
        <begin position="1"/>
        <end position="28"/>
    </location>
</feature>
<dbReference type="GO" id="GO:0042834">
    <property type="term" value="F:peptidoglycan binding"/>
    <property type="evidence" value="ECO:0007669"/>
    <property type="project" value="InterPro"/>
</dbReference>
<dbReference type="AlphaFoldDB" id="A0A4Z0H4H9"/>
<dbReference type="Pfam" id="PF05036">
    <property type="entry name" value="SPOR"/>
    <property type="match status" value="1"/>
</dbReference>
<feature type="transmembrane region" description="Helical" evidence="2">
    <location>
        <begin position="66"/>
        <end position="89"/>
    </location>
</feature>
<dbReference type="Gene3D" id="3.30.70.1070">
    <property type="entry name" value="Sporulation related repeat"/>
    <property type="match status" value="1"/>
</dbReference>
<name>A0A4Z0H4H9_9BACI</name>
<dbReference type="Proteomes" id="UP000297982">
    <property type="component" value="Unassembled WGS sequence"/>
</dbReference>
<evidence type="ECO:0000313" key="4">
    <source>
        <dbReference type="EMBL" id="TGB04166.1"/>
    </source>
</evidence>
<feature type="domain" description="SPOR" evidence="3">
    <location>
        <begin position="120"/>
        <end position="198"/>
    </location>
</feature>
<dbReference type="InterPro" id="IPR007730">
    <property type="entry name" value="SPOR-like_dom"/>
</dbReference>
<accession>A0A4Z0H4H9</accession>
<dbReference type="RefSeq" id="WP_135326749.1">
    <property type="nucleotide sequence ID" value="NZ_SRJC01000001.1"/>
</dbReference>
<dbReference type="SUPFAM" id="SSF110997">
    <property type="entry name" value="Sporulation related repeat"/>
    <property type="match status" value="1"/>
</dbReference>
<dbReference type="PROSITE" id="PS51724">
    <property type="entry name" value="SPOR"/>
    <property type="match status" value="1"/>
</dbReference>
<evidence type="ECO:0000256" key="1">
    <source>
        <dbReference type="SAM" id="MobiDB-lite"/>
    </source>
</evidence>
<dbReference type="STRING" id="192814.GCA_900166575_01112"/>
<proteinExistence type="predicted"/>
<evidence type="ECO:0000313" key="5">
    <source>
        <dbReference type="Proteomes" id="UP000297982"/>
    </source>
</evidence>
<gene>
    <name evidence="4" type="ORF">E4663_03935</name>
</gene>
<keyword evidence="2" id="KW-0812">Transmembrane</keyword>
<reference evidence="4 5" key="1">
    <citation type="journal article" date="2003" name="Int. J. Syst. Evol. Microbiol.">
        <title>Halobacillus salinus sp. nov., isolated from a salt lake on the coast of the East Sea in Korea.</title>
        <authorList>
            <person name="Yoon J.H."/>
            <person name="Kang K.H."/>
            <person name="Park Y.H."/>
        </authorList>
    </citation>
    <scope>NUCLEOTIDE SEQUENCE [LARGE SCALE GENOMIC DNA]</scope>
    <source>
        <strain evidence="4 5">HSL-3</strain>
    </source>
</reference>
<keyword evidence="2" id="KW-1133">Transmembrane helix</keyword>
<dbReference type="InterPro" id="IPR036680">
    <property type="entry name" value="SPOR-like_sf"/>
</dbReference>
<keyword evidence="5" id="KW-1185">Reference proteome</keyword>
<evidence type="ECO:0000256" key="2">
    <source>
        <dbReference type="SAM" id="Phobius"/>
    </source>
</evidence>
<dbReference type="EMBL" id="SRJC01000001">
    <property type="protein sequence ID" value="TGB04166.1"/>
    <property type="molecule type" value="Genomic_DNA"/>
</dbReference>
<feature type="region of interest" description="Disordered" evidence="1">
    <location>
        <begin position="1"/>
        <end position="46"/>
    </location>
</feature>